<dbReference type="SUPFAM" id="SSF52794">
    <property type="entry name" value="PTS system IIB component-like"/>
    <property type="match status" value="1"/>
</dbReference>
<dbReference type="InterPro" id="IPR013014">
    <property type="entry name" value="PTS_EIIC_2"/>
</dbReference>
<comment type="function">
    <text evidence="2">The phosphoenolpyruvate-dependent sugar phosphotransferase system (sugar PTS), a major carbohydrate active transport system, catalyzes the phosphorylation of incoming sugar substrates concomitantly with their translocation across the cell membrane. The enzyme II CmtAB PTS system is involved in D-mannitol transport.</text>
</comment>
<dbReference type="CDD" id="cd05567">
    <property type="entry name" value="PTS_IIB_mannitol"/>
    <property type="match status" value="1"/>
</dbReference>
<evidence type="ECO:0000256" key="16">
    <source>
        <dbReference type="SAM" id="MobiDB-lite"/>
    </source>
</evidence>
<feature type="transmembrane region" description="Helical" evidence="17">
    <location>
        <begin position="90"/>
        <end position="122"/>
    </location>
</feature>
<dbReference type="InterPro" id="IPR013011">
    <property type="entry name" value="PTS_EIIB_2"/>
</dbReference>
<evidence type="ECO:0000256" key="15">
    <source>
        <dbReference type="ARBA" id="ARBA00033349"/>
    </source>
</evidence>
<dbReference type="Gene3D" id="3.40.50.2300">
    <property type="match status" value="1"/>
</dbReference>
<dbReference type="Proteomes" id="UP001623592">
    <property type="component" value="Unassembled WGS sequence"/>
</dbReference>
<keyword evidence="12 17" id="KW-0812">Transmembrane</keyword>
<feature type="transmembrane region" description="Helical" evidence="17">
    <location>
        <begin position="35"/>
        <end position="54"/>
    </location>
</feature>
<dbReference type="InterPro" id="IPR036095">
    <property type="entry name" value="PTS_EIIB-like_sf"/>
</dbReference>
<evidence type="ECO:0000256" key="14">
    <source>
        <dbReference type="ARBA" id="ARBA00023136"/>
    </source>
</evidence>
<proteinExistence type="predicted"/>
<dbReference type="Pfam" id="PF02302">
    <property type="entry name" value="PTS_IIB"/>
    <property type="match status" value="1"/>
</dbReference>
<evidence type="ECO:0000256" key="17">
    <source>
        <dbReference type="SAM" id="Phobius"/>
    </source>
</evidence>
<keyword evidence="7" id="KW-1003">Cell membrane</keyword>
<reference evidence="20 21" key="1">
    <citation type="submission" date="2024-11" db="EMBL/GenBank/DDBJ databases">
        <authorList>
            <person name="Heng Y.C."/>
            <person name="Lim A.C.H."/>
            <person name="Lee J.K.Y."/>
            <person name="Kittelmann S."/>
        </authorList>
    </citation>
    <scope>NUCLEOTIDE SEQUENCE [LARGE SCALE GENOMIC DNA]</scope>
    <source>
        <strain evidence="20 21">WILCCON 0114</strain>
    </source>
</reference>
<comment type="caution">
    <text evidence="20">The sequence shown here is derived from an EMBL/GenBank/DDBJ whole genome shotgun (WGS) entry which is preliminary data.</text>
</comment>
<evidence type="ECO:0000256" key="8">
    <source>
        <dbReference type="ARBA" id="ARBA00022553"/>
    </source>
</evidence>
<dbReference type="InterPro" id="IPR004718">
    <property type="entry name" value="PTS_IIC_mtl"/>
</dbReference>
<evidence type="ECO:0000256" key="11">
    <source>
        <dbReference type="ARBA" id="ARBA00022683"/>
    </source>
</evidence>
<comment type="catalytic activity">
    <reaction evidence="1">
        <text>D-mannitol(out) + N(pros)-phospho-L-histidyl-[protein] = D-mannitol 1-phosphate(in) + L-histidyl-[protein]</text>
        <dbReference type="Rhea" id="RHEA:33363"/>
        <dbReference type="Rhea" id="RHEA-COMP:9745"/>
        <dbReference type="Rhea" id="RHEA-COMP:9746"/>
        <dbReference type="ChEBI" id="CHEBI:16899"/>
        <dbReference type="ChEBI" id="CHEBI:29979"/>
        <dbReference type="ChEBI" id="CHEBI:61381"/>
        <dbReference type="ChEBI" id="CHEBI:64837"/>
        <dbReference type="EC" id="2.7.1.197"/>
    </reaction>
</comment>
<dbReference type="InterPro" id="IPR050893">
    <property type="entry name" value="Sugar_PTS"/>
</dbReference>
<evidence type="ECO:0000259" key="18">
    <source>
        <dbReference type="PROSITE" id="PS51099"/>
    </source>
</evidence>
<feature type="transmembrane region" description="Helical" evidence="17">
    <location>
        <begin position="324"/>
        <end position="345"/>
    </location>
</feature>
<feature type="transmembrane region" description="Helical" evidence="17">
    <location>
        <begin position="143"/>
        <end position="166"/>
    </location>
</feature>
<evidence type="ECO:0000256" key="9">
    <source>
        <dbReference type="ARBA" id="ARBA00022597"/>
    </source>
</evidence>
<dbReference type="EMBL" id="JBJIAA010000005">
    <property type="protein sequence ID" value="MFL0250168.1"/>
    <property type="molecule type" value="Genomic_DNA"/>
</dbReference>
<keyword evidence="9" id="KW-0762">Sugar transport</keyword>
<feature type="domain" description="PTS EIIC type-2" evidence="19">
    <location>
        <begin position="23"/>
        <end position="354"/>
    </location>
</feature>
<evidence type="ECO:0000313" key="20">
    <source>
        <dbReference type="EMBL" id="MFL0250168.1"/>
    </source>
</evidence>
<dbReference type="InterPro" id="IPR003352">
    <property type="entry name" value="PTS_EIIC"/>
</dbReference>
<dbReference type="RefSeq" id="WP_406786837.1">
    <property type="nucleotide sequence ID" value="NZ_JBJIAA010000005.1"/>
</dbReference>
<organism evidence="20 21">
    <name type="scientific">Clostridium neuense</name>
    <dbReference type="NCBI Taxonomy" id="1728934"/>
    <lineage>
        <taxon>Bacteria</taxon>
        <taxon>Bacillati</taxon>
        <taxon>Bacillota</taxon>
        <taxon>Clostridia</taxon>
        <taxon>Eubacteriales</taxon>
        <taxon>Clostridiaceae</taxon>
        <taxon>Clostridium</taxon>
    </lineage>
</organism>
<dbReference type="Pfam" id="PF02378">
    <property type="entry name" value="PTS_EIIC"/>
    <property type="match status" value="1"/>
</dbReference>
<evidence type="ECO:0000256" key="12">
    <source>
        <dbReference type="ARBA" id="ARBA00022692"/>
    </source>
</evidence>
<evidence type="ECO:0000256" key="2">
    <source>
        <dbReference type="ARBA" id="ARBA00002434"/>
    </source>
</evidence>
<dbReference type="InterPro" id="IPR003501">
    <property type="entry name" value="PTS_EIIB_2/3"/>
</dbReference>
<name>A0ABW8TCH8_9CLOT</name>
<dbReference type="EC" id="2.7.1.197" evidence="4"/>
<dbReference type="PROSITE" id="PS51104">
    <property type="entry name" value="PTS_EIIC_TYPE_2"/>
    <property type="match status" value="1"/>
</dbReference>
<dbReference type="NCBIfam" id="TIGR00851">
    <property type="entry name" value="mtlA"/>
    <property type="match status" value="1"/>
</dbReference>
<evidence type="ECO:0000313" key="21">
    <source>
        <dbReference type="Proteomes" id="UP001623592"/>
    </source>
</evidence>
<protein>
    <recommendedName>
        <fullName evidence="5">PTS system mannitol-specific EIICB component</fullName>
        <ecNumber evidence="4">2.7.1.197</ecNumber>
    </recommendedName>
    <alternativeName>
        <fullName evidence="15">EIICB-Mtl</fullName>
    </alternativeName>
</protein>
<feature type="compositionally biased region" description="Polar residues" evidence="16">
    <location>
        <begin position="371"/>
        <end position="380"/>
    </location>
</feature>
<keyword evidence="13 17" id="KW-1133">Transmembrane helix</keyword>
<feature type="compositionally biased region" description="Basic and acidic residues" evidence="16">
    <location>
        <begin position="352"/>
        <end position="370"/>
    </location>
</feature>
<evidence type="ECO:0000256" key="10">
    <source>
        <dbReference type="ARBA" id="ARBA00022679"/>
    </source>
</evidence>
<evidence type="ECO:0000256" key="1">
    <source>
        <dbReference type="ARBA" id="ARBA00001655"/>
    </source>
</evidence>
<evidence type="ECO:0000259" key="19">
    <source>
        <dbReference type="PROSITE" id="PS51104"/>
    </source>
</evidence>
<sequence length="486" mass="51854">MEIIKNDKQSLKSSSLKKTVQSFGAFLSKMVMPNIGGFIAWGLITALFIKTGWTPNSQLSKLVNPMVDYMLPLLIAYQGGKIVYDTRGGVVGVIATMGMIVGTSIPMFIGAMVMGPLGGYLIKRFDKLIESKVPMGFEMLVNNFSAGILGGILAIIAFVLMGPIIAGASNGLGAIALSITKKGLIPLIAIVVEPAKILFLNNAVNHGVFTPLGIQQVQSLGKSIFFLLEADPGPGFGILLAFCLYGKGSAKSSAPGSAIIQFLGGIHEIYFPYVLMKPFLILAVIAGGFCADLTFSLLHAGLVAASSPGSIIALMAMCPKGQELSVLAGVAVGTVISFLVASVILKRDKSDEEKTDDFEKAQNKMKEMKSQSKNQAASTTDVVNKNNNEENNFSNINLIIFACDAGMGSSAMGESILKKELKNANIQGIRVEHYSVDSIPKDADVVFVQENLSERARSCVPEAVIITVKNFLDRSKYVEFMEKISG</sequence>
<keyword evidence="11" id="KW-0598">Phosphotransferase system</keyword>
<evidence type="ECO:0000256" key="6">
    <source>
        <dbReference type="ARBA" id="ARBA00022448"/>
    </source>
</evidence>
<gene>
    <name evidence="20" type="ORF">ACJDT4_07010</name>
</gene>
<keyword evidence="6" id="KW-0813">Transport</keyword>
<keyword evidence="21" id="KW-1185">Reference proteome</keyword>
<dbReference type="PANTHER" id="PTHR30181:SF2">
    <property type="entry name" value="PTS SYSTEM MANNITOL-SPECIFIC EIICBA COMPONENT"/>
    <property type="match status" value="1"/>
</dbReference>
<keyword evidence="10" id="KW-0808">Transferase</keyword>
<evidence type="ECO:0000256" key="7">
    <source>
        <dbReference type="ARBA" id="ARBA00022475"/>
    </source>
</evidence>
<comment type="subcellular location">
    <subcellularLocation>
        <location evidence="3">Cell membrane</location>
        <topology evidence="3">Multi-pass membrane protein</topology>
    </subcellularLocation>
</comment>
<evidence type="ECO:0000256" key="13">
    <source>
        <dbReference type="ARBA" id="ARBA00022989"/>
    </source>
</evidence>
<keyword evidence="14 17" id="KW-0472">Membrane</keyword>
<evidence type="ECO:0000256" key="4">
    <source>
        <dbReference type="ARBA" id="ARBA00011909"/>
    </source>
</evidence>
<evidence type="ECO:0000256" key="3">
    <source>
        <dbReference type="ARBA" id="ARBA00004651"/>
    </source>
</evidence>
<dbReference type="InterPro" id="IPR029503">
    <property type="entry name" value="PTS_EIIB_mannitol"/>
</dbReference>
<keyword evidence="8" id="KW-0597">Phosphoprotein</keyword>
<dbReference type="NCBIfam" id="NF011663">
    <property type="entry name" value="PRK15083.1"/>
    <property type="match status" value="1"/>
</dbReference>
<accession>A0ABW8TCH8</accession>
<dbReference type="PROSITE" id="PS51099">
    <property type="entry name" value="PTS_EIIB_TYPE_2"/>
    <property type="match status" value="1"/>
</dbReference>
<feature type="domain" description="PTS EIIB type-2" evidence="18">
    <location>
        <begin position="397"/>
        <end position="486"/>
    </location>
</feature>
<feature type="region of interest" description="Disordered" evidence="16">
    <location>
        <begin position="352"/>
        <end position="380"/>
    </location>
</feature>
<dbReference type="PANTHER" id="PTHR30181">
    <property type="entry name" value="MANNITOL PERMEASE IIC COMPONENT"/>
    <property type="match status" value="1"/>
</dbReference>
<evidence type="ECO:0000256" key="5">
    <source>
        <dbReference type="ARBA" id="ARBA00021825"/>
    </source>
</evidence>